<dbReference type="EMBL" id="JAAAIP010000021">
    <property type="protein sequence ID" value="KAG0329157.1"/>
    <property type="molecule type" value="Genomic_DNA"/>
</dbReference>
<dbReference type="PROSITE" id="PS50014">
    <property type="entry name" value="BROMODOMAIN_2"/>
    <property type="match status" value="1"/>
</dbReference>
<dbReference type="GO" id="GO:0006412">
    <property type="term" value="P:translation"/>
    <property type="evidence" value="ECO:0007669"/>
    <property type="project" value="InterPro"/>
</dbReference>
<evidence type="ECO:0000313" key="17">
    <source>
        <dbReference type="EMBL" id="KAG0329157.1"/>
    </source>
</evidence>
<dbReference type="InterPro" id="IPR002110">
    <property type="entry name" value="Ankyrin_rpt"/>
</dbReference>
<dbReference type="InterPro" id="IPR043151">
    <property type="entry name" value="BAH_sf"/>
</dbReference>
<evidence type="ECO:0000256" key="3">
    <source>
        <dbReference type="ARBA" id="ARBA00022737"/>
    </source>
</evidence>
<evidence type="ECO:0000313" key="18">
    <source>
        <dbReference type="Proteomes" id="UP000738325"/>
    </source>
</evidence>
<keyword evidence="9" id="KW-0539">Nucleus</keyword>
<dbReference type="PANTHER" id="PTHR16062:SF19">
    <property type="entry name" value="PROTEIN POLYBROMO-1"/>
    <property type="match status" value="1"/>
</dbReference>
<dbReference type="PROSITE" id="PS00633">
    <property type="entry name" value="BROMODOMAIN_1"/>
    <property type="match status" value="1"/>
</dbReference>
<organism evidence="17 18">
    <name type="scientific">Dissophora globulifera</name>
    <dbReference type="NCBI Taxonomy" id="979702"/>
    <lineage>
        <taxon>Eukaryota</taxon>
        <taxon>Fungi</taxon>
        <taxon>Fungi incertae sedis</taxon>
        <taxon>Mucoromycota</taxon>
        <taxon>Mortierellomycotina</taxon>
        <taxon>Mortierellomycetes</taxon>
        <taxon>Mortierellales</taxon>
        <taxon>Mortierellaceae</taxon>
        <taxon>Dissophora</taxon>
    </lineage>
</organism>
<keyword evidence="10 13" id="KW-0687">Ribonucleoprotein</keyword>
<dbReference type="PRINTS" id="PR00503">
    <property type="entry name" value="BROMODOMAIN"/>
</dbReference>
<dbReference type="InterPro" id="IPR018359">
    <property type="entry name" value="Bromodomain_CS"/>
</dbReference>
<dbReference type="Gene3D" id="3.30.720.90">
    <property type="match status" value="1"/>
</dbReference>
<evidence type="ECO:0000256" key="10">
    <source>
        <dbReference type="ARBA" id="ARBA00023274"/>
    </source>
</evidence>
<dbReference type="Pfam" id="PF01781">
    <property type="entry name" value="Ribosomal_L38e"/>
    <property type="match status" value="1"/>
</dbReference>
<dbReference type="GO" id="GO:0005840">
    <property type="term" value="C:ribosome"/>
    <property type="evidence" value="ECO:0007669"/>
    <property type="project" value="UniProtKB-KW"/>
</dbReference>
<dbReference type="GO" id="GO:0016586">
    <property type="term" value="C:RSC-type complex"/>
    <property type="evidence" value="ECO:0007669"/>
    <property type="project" value="InterPro"/>
</dbReference>
<keyword evidence="11" id="KW-0040">ANK repeat</keyword>
<dbReference type="GO" id="GO:1990904">
    <property type="term" value="C:ribonucleoprotein complex"/>
    <property type="evidence" value="ECO:0007669"/>
    <property type="project" value="UniProtKB-KW"/>
</dbReference>
<dbReference type="Gene3D" id="1.20.920.10">
    <property type="entry name" value="Bromodomain-like"/>
    <property type="match status" value="1"/>
</dbReference>
<dbReference type="InterPro" id="IPR001025">
    <property type="entry name" value="BAH_dom"/>
</dbReference>
<comment type="similarity">
    <text evidence="2 13">Belongs to the eukaryotic ribosomal protein eL38 family.</text>
</comment>
<evidence type="ECO:0000256" key="4">
    <source>
        <dbReference type="ARBA" id="ARBA00022853"/>
    </source>
</evidence>
<keyword evidence="7 12" id="KW-0103">Bromodomain</keyword>
<dbReference type="InterPro" id="IPR036770">
    <property type="entry name" value="Ankyrin_rpt-contain_sf"/>
</dbReference>
<dbReference type="Pfam" id="PF00439">
    <property type="entry name" value="Bromodomain"/>
    <property type="match status" value="1"/>
</dbReference>
<dbReference type="AlphaFoldDB" id="A0A9P6RXV9"/>
<dbReference type="InterPro" id="IPR036427">
    <property type="entry name" value="Bromodomain-like_sf"/>
</dbReference>
<dbReference type="SMART" id="SM00439">
    <property type="entry name" value="BAH"/>
    <property type="match status" value="1"/>
</dbReference>
<dbReference type="PANTHER" id="PTHR16062">
    <property type="entry name" value="SWI/SNF-RELATED"/>
    <property type="match status" value="1"/>
</dbReference>
<feature type="region of interest" description="Disordered" evidence="14">
    <location>
        <begin position="1"/>
        <end position="21"/>
    </location>
</feature>
<evidence type="ECO:0000256" key="5">
    <source>
        <dbReference type="ARBA" id="ARBA00022980"/>
    </source>
</evidence>
<dbReference type="InterPro" id="IPR001487">
    <property type="entry name" value="Bromodomain"/>
</dbReference>
<dbReference type="Gene3D" id="2.30.30.490">
    <property type="match status" value="1"/>
</dbReference>
<dbReference type="CDD" id="cd04369">
    <property type="entry name" value="Bromodomain"/>
    <property type="match status" value="1"/>
</dbReference>
<dbReference type="Gene3D" id="1.25.40.20">
    <property type="entry name" value="Ankyrin repeat-containing domain"/>
    <property type="match status" value="1"/>
</dbReference>
<feature type="compositionally biased region" description="Basic and acidic residues" evidence="14">
    <location>
        <begin position="181"/>
        <end position="206"/>
    </location>
</feature>
<dbReference type="SUPFAM" id="SSF48403">
    <property type="entry name" value="Ankyrin repeat"/>
    <property type="match status" value="1"/>
</dbReference>
<evidence type="ECO:0000256" key="6">
    <source>
        <dbReference type="ARBA" id="ARBA00023015"/>
    </source>
</evidence>
<feature type="compositionally biased region" description="Basic residues" evidence="14">
    <location>
        <begin position="544"/>
        <end position="561"/>
    </location>
</feature>
<keyword evidence="5 13" id="KW-0689">Ribosomal protein</keyword>
<feature type="repeat" description="ANK" evidence="11">
    <location>
        <begin position="73"/>
        <end position="101"/>
    </location>
</feature>
<keyword evidence="3" id="KW-0677">Repeat</keyword>
<evidence type="ECO:0000259" key="15">
    <source>
        <dbReference type="PROSITE" id="PS50014"/>
    </source>
</evidence>
<evidence type="ECO:0000256" key="8">
    <source>
        <dbReference type="ARBA" id="ARBA00023163"/>
    </source>
</evidence>
<dbReference type="GO" id="GO:0006368">
    <property type="term" value="P:transcription elongation by RNA polymerase II"/>
    <property type="evidence" value="ECO:0007669"/>
    <property type="project" value="TreeGrafter"/>
</dbReference>
<dbReference type="PROSITE" id="PS51038">
    <property type="entry name" value="BAH"/>
    <property type="match status" value="1"/>
</dbReference>
<evidence type="ECO:0000256" key="7">
    <source>
        <dbReference type="ARBA" id="ARBA00023117"/>
    </source>
</evidence>
<dbReference type="PROSITE" id="PS50297">
    <property type="entry name" value="ANK_REP_REGION"/>
    <property type="match status" value="1"/>
</dbReference>
<feature type="region of interest" description="Disordered" evidence="14">
    <location>
        <begin position="640"/>
        <end position="677"/>
    </location>
</feature>
<dbReference type="GO" id="GO:0003735">
    <property type="term" value="F:structural constituent of ribosome"/>
    <property type="evidence" value="ECO:0007669"/>
    <property type="project" value="InterPro"/>
</dbReference>
<dbReference type="SMART" id="SM00248">
    <property type="entry name" value="ANK"/>
    <property type="match status" value="2"/>
</dbReference>
<dbReference type="PROSITE" id="PS50088">
    <property type="entry name" value="ANK_REPEAT"/>
    <property type="match status" value="1"/>
</dbReference>
<feature type="compositionally biased region" description="Low complexity" evidence="14">
    <location>
        <begin position="601"/>
        <end position="611"/>
    </location>
</feature>
<keyword evidence="6" id="KW-0805">Transcription regulation</keyword>
<evidence type="ECO:0000259" key="16">
    <source>
        <dbReference type="PROSITE" id="PS51038"/>
    </source>
</evidence>
<keyword evidence="4" id="KW-0156">Chromatin regulator</keyword>
<feature type="compositionally biased region" description="Acidic residues" evidence="14">
    <location>
        <begin position="566"/>
        <end position="582"/>
    </location>
</feature>
<dbReference type="Pfam" id="PF01426">
    <property type="entry name" value="BAH"/>
    <property type="match status" value="1"/>
</dbReference>
<dbReference type="GO" id="GO:0006338">
    <property type="term" value="P:chromatin remodeling"/>
    <property type="evidence" value="ECO:0007669"/>
    <property type="project" value="InterPro"/>
</dbReference>
<evidence type="ECO:0000256" key="14">
    <source>
        <dbReference type="SAM" id="MobiDB-lite"/>
    </source>
</evidence>
<feature type="compositionally biased region" description="Low complexity" evidence="14">
    <location>
        <begin position="640"/>
        <end position="670"/>
    </location>
</feature>
<dbReference type="SMART" id="SM00297">
    <property type="entry name" value="BROMO"/>
    <property type="match status" value="1"/>
</dbReference>
<proteinExistence type="inferred from homology"/>
<evidence type="ECO:0000256" key="9">
    <source>
        <dbReference type="ARBA" id="ARBA00023242"/>
    </source>
</evidence>
<keyword evidence="18" id="KW-1185">Reference proteome</keyword>
<feature type="region of interest" description="Disordered" evidence="14">
    <location>
        <begin position="164"/>
        <end position="209"/>
    </location>
</feature>
<dbReference type="InterPro" id="IPR002675">
    <property type="entry name" value="Ribosomal_eL38"/>
</dbReference>
<feature type="compositionally biased region" description="Basic and acidic residues" evidence="14">
    <location>
        <begin position="1"/>
        <end position="11"/>
    </location>
</feature>
<feature type="domain" description="BAH" evidence="16">
    <location>
        <begin position="369"/>
        <end position="483"/>
    </location>
</feature>
<dbReference type="InterPro" id="IPR037382">
    <property type="entry name" value="Rsc/polybromo"/>
</dbReference>
<feature type="region of interest" description="Disordered" evidence="14">
    <location>
        <begin position="525"/>
        <end position="611"/>
    </location>
</feature>
<protein>
    <submittedName>
        <fullName evidence="17">Uncharacterized protein</fullName>
    </submittedName>
</protein>
<sequence length="987" mass="111190">MQEVKGPEPPKLKLKLKQPEQAGLSEDDVKKMFVAIEENDTKTMRQYLAQKNVNPDTLFETNIFEESTFTWGALHAAAYYGSKQIVSLLVEYGANVELQDTWYKGRPLAWAAFGGKLLALDGHLEVAKMLIEKHGADKKAQNDQGQVALDLVYESTPEWKAVFAESNSNGSKSSRSSKLKKSADDKDQGKASSKDGKATKDGKEGKNTVTIPGSPLIGAFTELYKLVLNYKDKTGSDMNNDQHTFWTSAISGRELADIFLALPSKEEYPEYYEVIKSPMSLQLVLSRIKSGHYKGVDDFDREFQLIFENALIFNEDGSRINKDARVLLKLFNTRKKDVYASYKLVQNPKAAAAEKGDRQQVPSHTKGGITYQVGEFVELSDVARTIILIERLEVDSKKTRFIAGSKFLRPEQILQVPGQMFYEKEVLKTSGEWEFDFTLVDHKVYVQAHKDFVRGLAVLFEPKDVYVCENRYSEAGKSAFLIKDWKRVYTIDPLPTQIQPYPAVLKLPKFPVKSNVTIDTVVDPVGQFNGRRSSAATQQDPSKRSKRPRSSTRPKPAKRKSQTSADSDDGDQDEDEDEDVDVDGVTSPDPQRRRASHSQRQQMQQAQLMQQQQQQHLQQQQLQHQQQLQQQQQQQQFLPAHMQQQQQAHNLQQQQFHQQQQLQHQQQQQQRSRRVSNQMTNPNAMLQQQQQQLLMQQQQQQQQLFQQQQALQYQQMHPHIQHPLQSPIPQSPGSSQSIASPGSPGRLHMQMATPAPLVDPRTGMILQIGVPQVFIPAEVSLVYDPAVGPRKGYAMIQSIAVDAQDKSFMMGLGTETFAHSIAVHHQVSSITVTPMVAPQLAPIQPQVGLSLFHNGRKLVPTGVLPQQGPPAMGHPVFTVPLVPGQNTIDIWISAQVGGLFQGSAPGGKMETQQFYLFPKQVQDIKQFLEIARRKDAKSGRIKKNGSQTKFKVRCSRYLYTLVINDAAKAEKLKQSLPPTLSIENIKN</sequence>
<feature type="compositionally biased region" description="Polar residues" evidence="14">
    <location>
        <begin position="530"/>
        <end position="540"/>
    </location>
</feature>
<feature type="domain" description="Bromo" evidence="15">
    <location>
        <begin position="251"/>
        <end position="321"/>
    </location>
</feature>
<dbReference type="Pfam" id="PF12796">
    <property type="entry name" value="Ank_2"/>
    <property type="match status" value="1"/>
</dbReference>
<feature type="compositionally biased region" description="Low complexity" evidence="14">
    <location>
        <begin position="725"/>
        <end position="745"/>
    </location>
</feature>
<dbReference type="GO" id="GO:0003682">
    <property type="term" value="F:chromatin binding"/>
    <property type="evidence" value="ECO:0007669"/>
    <property type="project" value="InterPro"/>
</dbReference>
<evidence type="ECO:0000256" key="12">
    <source>
        <dbReference type="PROSITE-ProRule" id="PRU00035"/>
    </source>
</evidence>
<dbReference type="OrthoDB" id="6017at2759"/>
<name>A0A9P6RXV9_9FUNG</name>
<reference evidence="17" key="1">
    <citation type="journal article" date="2020" name="Fungal Divers.">
        <title>Resolving the Mortierellaceae phylogeny through synthesis of multi-gene phylogenetics and phylogenomics.</title>
        <authorList>
            <person name="Vandepol N."/>
            <person name="Liber J."/>
            <person name="Desiro A."/>
            <person name="Na H."/>
            <person name="Kennedy M."/>
            <person name="Barry K."/>
            <person name="Grigoriev I.V."/>
            <person name="Miller A.N."/>
            <person name="O'Donnell K."/>
            <person name="Stajich J.E."/>
            <person name="Bonito G."/>
        </authorList>
    </citation>
    <scope>NUCLEOTIDE SEQUENCE</scope>
    <source>
        <strain evidence="17">REB-010B</strain>
    </source>
</reference>
<evidence type="ECO:0000256" key="2">
    <source>
        <dbReference type="ARBA" id="ARBA00007803"/>
    </source>
</evidence>
<comment type="subcellular location">
    <subcellularLocation>
        <location evidence="1">Nucleus</location>
    </subcellularLocation>
</comment>
<accession>A0A9P6RXV9</accession>
<dbReference type="Proteomes" id="UP000738325">
    <property type="component" value="Unassembled WGS sequence"/>
</dbReference>
<dbReference type="FunFam" id="3.30.720.90:FF:000001">
    <property type="entry name" value="60S ribosomal protein L38"/>
    <property type="match status" value="1"/>
</dbReference>
<dbReference type="InterPro" id="IPR038464">
    <property type="entry name" value="Ribosomal_eL38_sf"/>
</dbReference>
<keyword evidence="8" id="KW-0804">Transcription</keyword>
<feature type="region of interest" description="Disordered" evidence="14">
    <location>
        <begin position="722"/>
        <end position="750"/>
    </location>
</feature>
<comment type="caution">
    <text evidence="17">The sequence shown here is derived from an EMBL/GenBank/DDBJ whole genome shotgun (WGS) entry which is preliminary data.</text>
</comment>
<evidence type="ECO:0000256" key="13">
    <source>
        <dbReference type="RuleBase" id="RU003445"/>
    </source>
</evidence>
<dbReference type="SUPFAM" id="SSF47370">
    <property type="entry name" value="Bromodomain"/>
    <property type="match status" value="1"/>
</dbReference>
<evidence type="ECO:0000256" key="1">
    <source>
        <dbReference type="ARBA" id="ARBA00004123"/>
    </source>
</evidence>
<gene>
    <name evidence="17" type="ORF">BGZ99_003308</name>
</gene>
<evidence type="ECO:0000256" key="11">
    <source>
        <dbReference type="PROSITE-ProRule" id="PRU00023"/>
    </source>
</evidence>